<evidence type="ECO:0000313" key="2">
    <source>
        <dbReference type="Proteomes" id="UP000001055"/>
    </source>
</evidence>
<gene>
    <name evidence="1" type="ORF">SNOG_00512</name>
</gene>
<dbReference type="InParanoid" id="Q0V652"/>
<accession>Q0V652</accession>
<proteinExistence type="predicted"/>
<organism evidence="1 2">
    <name type="scientific">Phaeosphaeria nodorum (strain SN15 / ATCC MYA-4574 / FGSC 10173)</name>
    <name type="common">Glume blotch fungus</name>
    <name type="synonym">Parastagonospora nodorum</name>
    <dbReference type="NCBI Taxonomy" id="321614"/>
    <lineage>
        <taxon>Eukaryota</taxon>
        <taxon>Fungi</taxon>
        <taxon>Dikarya</taxon>
        <taxon>Ascomycota</taxon>
        <taxon>Pezizomycotina</taxon>
        <taxon>Dothideomycetes</taxon>
        <taxon>Pleosporomycetidae</taxon>
        <taxon>Pleosporales</taxon>
        <taxon>Pleosporineae</taxon>
        <taxon>Phaeosphaeriaceae</taxon>
        <taxon>Parastagonospora</taxon>
    </lineage>
</organism>
<dbReference type="GeneID" id="5967845"/>
<evidence type="ECO:0000313" key="1">
    <source>
        <dbReference type="EMBL" id="EAT92007.1"/>
    </source>
</evidence>
<dbReference type="KEGG" id="pno:SNOG_00512"/>
<protein>
    <submittedName>
        <fullName evidence="1">Uncharacterized protein</fullName>
    </submittedName>
</protein>
<name>Q0V652_PHANO</name>
<sequence>MSVLVRQSSAGCGVLERGRGMKEGATRDTQTQACTDGRRVTCRKEPGERGRRDPGSGRLQDAAACIGFRAHHLRVPHAARRCTLSDSPLHTAPLVAQYNTSLKRRRIGPASAVLALRAQFPVPVPVPNSAPVSPQHHHDSPLP</sequence>
<reference evidence="2" key="1">
    <citation type="journal article" date="2007" name="Plant Cell">
        <title>Dothideomycete-plant interactions illuminated by genome sequencing and EST analysis of the wheat pathogen Stagonospora nodorum.</title>
        <authorList>
            <person name="Hane J.K."/>
            <person name="Lowe R.G."/>
            <person name="Solomon P.S."/>
            <person name="Tan K.C."/>
            <person name="Schoch C.L."/>
            <person name="Spatafora J.W."/>
            <person name="Crous P.W."/>
            <person name="Kodira C."/>
            <person name="Birren B.W."/>
            <person name="Galagan J.E."/>
            <person name="Torriani S.F."/>
            <person name="McDonald B.A."/>
            <person name="Oliver R.P."/>
        </authorList>
    </citation>
    <scope>NUCLEOTIDE SEQUENCE [LARGE SCALE GENOMIC DNA]</scope>
    <source>
        <strain evidence="2">SN15 / ATCC MYA-4574 / FGSC 10173</strain>
    </source>
</reference>
<dbReference type="AlphaFoldDB" id="Q0V652"/>
<dbReference type="EMBL" id="CH445325">
    <property type="protein sequence ID" value="EAT92007.1"/>
    <property type="molecule type" value="Genomic_DNA"/>
</dbReference>
<dbReference type="Proteomes" id="UP000001055">
    <property type="component" value="Unassembled WGS sequence"/>
</dbReference>
<dbReference type="RefSeq" id="XP_001791196.1">
    <property type="nucleotide sequence ID" value="XM_001791144.1"/>
</dbReference>